<comment type="similarity">
    <text evidence="1">Belongs to the type-I restriction system S methylase family.</text>
</comment>
<dbReference type="GO" id="GO:0003677">
    <property type="term" value="F:DNA binding"/>
    <property type="evidence" value="ECO:0007669"/>
    <property type="project" value="UniProtKB-KW"/>
</dbReference>
<name>A0A426DNX2_9FIRM</name>
<keyword evidence="2" id="KW-0680">Restriction system</keyword>
<feature type="domain" description="Type I restriction modification DNA specificity" evidence="4">
    <location>
        <begin position="186"/>
        <end position="357"/>
    </location>
</feature>
<keyword evidence="5" id="KW-0378">Hydrolase</keyword>
<dbReference type="Gene3D" id="3.90.220.20">
    <property type="entry name" value="DNA methylase specificity domains"/>
    <property type="match status" value="2"/>
</dbReference>
<dbReference type="GO" id="GO:0009307">
    <property type="term" value="P:DNA restriction-modification system"/>
    <property type="evidence" value="ECO:0007669"/>
    <property type="project" value="UniProtKB-KW"/>
</dbReference>
<dbReference type="AlphaFoldDB" id="A0A426DNX2"/>
<keyword evidence="6" id="KW-1185">Reference proteome</keyword>
<keyword evidence="3" id="KW-0238">DNA-binding</keyword>
<proteinExistence type="inferred from homology"/>
<dbReference type="RefSeq" id="WP_125129612.1">
    <property type="nucleotide sequence ID" value="NZ_RHJS01000002.1"/>
</dbReference>
<evidence type="ECO:0000313" key="5">
    <source>
        <dbReference type="EMBL" id="RRK34497.1"/>
    </source>
</evidence>
<sequence length="373" mass="42284">MSYLRLDEVCNLKMGQSPDSGSYNQERDGIPFFQGNADFGEMHPVTRTWCNNPTKVVDKGTLLISVRAPIGALNFAVEKSCIGRGLAGITAKNEYDLKYIYYALKYKNRELKDKGTGSTFKAISKSTLGKVLIRDMTIENQRECIKRLDLIYKIFVLKKEKIRQYDELIKSRFVEMFGDPTDNPLRWDKFPLGKRCNIITGNTPPRADAENYGTFIEWIKSDNINTPDTYLTPAEEYLSERGFEKCRYVEAGSVLMTCIAGSIGCIGNVAVADRRVAFNQQINAIVPVADETLYVFWLMQLSKPYIQSTINMALKGILSKGQLSILEFPFPPIPKQTDFAAFVQEIDKSKFATQKALTETQQLFDSLMQKYFG</sequence>
<dbReference type="CDD" id="cd17293">
    <property type="entry name" value="RMtype1_S_Ppo21ORF8840P_TRD1-CR1_like"/>
    <property type="match status" value="1"/>
</dbReference>
<dbReference type="Proteomes" id="UP000274920">
    <property type="component" value="Unassembled WGS sequence"/>
</dbReference>
<dbReference type="PANTHER" id="PTHR30408:SF12">
    <property type="entry name" value="TYPE I RESTRICTION ENZYME MJAVIII SPECIFICITY SUBUNIT"/>
    <property type="match status" value="1"/>
</dbReference>
<dbReference type="GO" id="GO:0004519">
    <property type="term" value="F:endonuclease activity"/>
    <property type="evidence" value="ECO:0007669"/>
    <property type="project" value="UniProtKB-KW"/>
</dbReference>
<protein>
    <submittedName>
        <fullName evidence="5">Restriction endonuclease subunit S</fullName>
    </submittedName>
</protein>
<keyword evidence="5" id="KW-0540">Nuclease</keyword>
<comment type="caution">
    <text evidence="5">The sequence shown here is derived from an EMBL/GenBank/DDBJ whole genome shotgun (WGS) entry which is preliminary data.</text>
</comment>
<dbReference type="InterPro" id="IPR000055">
    <property type="entry name" value="Restrct_endonuc_typeI_TRD"/>
</dbReference>
<dbReference type="Pfam" id="PF01420">
    <property type="entry name" value="Methylase_S"/>
    <property type="match status" value="2"/>
</dbReference>
<dbReference type="InterPro" id="IPR052021">
    <property type="entry name" value="Type-I_RS_S_subunit"/>
</dbReference>
<dbReference type="InterPro" id="IPR044946">
    <property type="entry name" value="Restrct_endonuc_typeI_TRD_sf"/>
</dbReference>
<evidence type="ECO:0000259" key="4">
    <source>
        <dbReference type="Pfam" id="PF01420"/>
    </source>
</evidence>
<dbReference type="CDD" id="cd17245">
    <property type="entry name" value="RMtype1_S_TteMORF1547P-TRD2-CR2_Aco12261I-TRD1-CR1_like"/>
    <property type="match status" value="1"/>
</dbReference>
<gene>
    <name evidence="5" type="ORF">EBB54_26530</name>
</gene>
<accession>A0A426DNX2</accession>
<evidence type="ECO:0000256" key="1">
    <source>
        <dbReference type="ARBA" id="ARBA00010923"/>
    </source>
</evidence>
<dbReference type="SUPFAM" id="SSF116734">
    <property type="entry name" value="DNA methylase specificity domain"/>
    <property type="match status" value="2"/>
</dbReference>
<feature type="domain" description="Type I restriction modification DNA specificity" evidence="4">
    <location>
        <begin position="4"/>
        <end position="162"/>
    </location>
</feature>
<reference evidence="5" key="1">
    <citation type="submission" date="2018-10" db="EMBL/GenBank/DDBJ databases">
        <title>Schaedlerella arabinophila gen. nov. sp. nov., isolated from the mouse intestinal tract and comparative analysis with the genome of the closely related altered Schaedler flora strain ASF502.</title>
        <authorList>
            <person name="Miyake S."/>
            <person name="Soh M."/>
            <person name="Seedorf H."/>
        </authorList>
    </citation>
    <scope>NUCLEOTIDE SEQUENCE [LARGE SCALE GENOMIC DNA]</scope>
    <source>
        <strain evidence="5">DSM 106076</strain>
    </source>
</reference>
<evidence type="ECO:0000256" key="3">
    <source>
        <dbReference type="ARBA" id="ARBA00023125"/>
    </source>
</evidence>
<organism evidence="5 6">
    <name type="scientific">Schaedlerella arabinosiphila</name>
    <dbReference type="NCBI Taxonomy" id="2044587"/>
    <lineage>
        <taxon>Bacteria</taxon>
        <taxon>Bacillati</taxon>
        <taxon>Bacillota</taxon>
        <taxon>Clostridia</taxon>
        <taxon>Lachnospirales</taxon>
        <taxon>Lachnospiraceae</taxon>
        <taxon>Schaedlerella</taxon>
    </lineage>
</organism>
<evidence type="ECO:0000313" key="6">
    <source>
        <dbReference type="Proteomes" id="UP000274920"/>
    </source>
</evidence>
<dbReference type="EMBL" id="RHJS01000002">
    <property type="protein sequence ID" value="RRK34497.1"/>
    <property type="molecule type" value="Genomic_DNA"/>
</dbReference>
<evidence type="ECO:0000256" key="2">
    <source>
        <dbReference type="ARBA" id="ARBA00022747"/>
    </source>
</evidence>
<keyword evidence="5" id="KW-0255">Endonuclease</keyword>
<dbReference type="PANTHER" id="PTHR30408">
    <property type="entry name" value="TYPE-1 RESTRICTION ENZYME ECOKI SPECIFICITY PROTEIN"/>
    <property type="match status" value="1"/>
</dbReference>